<reference evidence="2 3" key="1">
    <citation type="submission" date="2018-03" db="EMBL/GenBank/DDBJ databases">
        <title>Genomic Encyclopedia of Archaeal and Bacterial Type Strains, Phase II (KMG-II): from individual species to whole genera.</title>
        <authorList>
            <person name="Goeker M."/>
        </authorList>
    </citation>
    <scope>NUCLEOTIDE SEQUENCE [LARGE SCALE GENOMIC DNA]</scope>
    <source>
        <strain evidence="2 3">DSM 45348</strain>
    </source>
</reference>
<evidence type="ECO:0000313" key="3">
    <source>
        <dbReference type="Proteomes" id="UP000239209"/>
    </source>
</evidence>
<dbReference type="SUPFAM" id="SSF82784">
    <property type="entry name" value="OsmC-like"/>
    <property type="match status" value="1"/>
</dbReference>
<dbReference type="InterPro" id="IPR019904">
    <property type="entry name" value="Peroxiredoxin_OsmC"/>
</dbReference>
<dbReference type="NCBIfam" id="TIGR03562">
    <property type="entry name" value="osmo_induc_OsmC"/>
    <property type="match status" value="1"/>
</dbReference>
<name>A0A2T0S1F9_9ACTN</name>
<dbReference type="InterPro" id="IPR052707">
    <property type="entry name" value="OsmC_Ohr_Peroxiredoxin"/>
</dbReference>
<evidence type="ECO:0000313" key="2">
    <source>
        <dbReference type="EMBL" id="PRY27264.1"/>
    </source>
</evidence>
<dbReference type="PANTHER" id="PTHR42830">
    <property type="entry name" value="OSMOTICALLY INDUCIBLE FAMILY PROTEIN"/>
    <property type="match status" value="1"/>
</dbReference>
<feature type="compositionally biased region" description="Polar residues" evidence="1">
    <location>
        <begin position="8"/>
        <end position="21"/>
    </location>
</feature>
<dbReference type="GO" id="GO:0006979">
    <property type="term" value="P:response to oxidative stress"/>
    <property type="evidence" value="ECO:0007669"/>
    <property type="project" value="InterPro"/>
</dbReference>
<accession>A0A2T0S1F9</accession>
<dbReference type="EMBL" id="PVZG01000011">
    <property type="protein sequence ID" value="PRY27264.1"/>
    <property type="molecule type" value="Genomic_DNA"/>
</dbReference>
<dbReference type="OrthoDB" id="9807532at2"/>
<dbReference type="GO" id="GO:0004601">
    <property type="term" value="F:peroxidase activity"/>
    <property type="evidence" value="ECO:0007669"/>
    <property type="project" value="InterPro"/>
</dbReference>
<dbReference type="RefSeq" id="WP_106128773.1">
    <property type="nucleotide sequence ID" value="NZ_PVZG01000011.1"/>
</dbReference>
<dbReference type="InterPro" id="IPR015946">
    <property type="entry name" value="KH_dom-like_a/b"/>
</dbReference>
<sequence length="142" mass="14878">MPIRTASARWSGNLTEGSGSIKTGKGGYEGNYSFKSRFEEGEGTNPEELIGAAHAGCFSMAFSKALADEGFTPTSVETTAKVHLDKTDAGFSVTRIDLETVGDVPNVDAGTFQKIAEAAKENCPISRLLSPGAEITLNATLS</sequence>
<dbReference type="PANTHER" id="PTHR42830:SF1">
    <property type="entry name" value="OSMOTICALLY INDUCIBLE FAMILY PROTEIN"/>
    <property type="match status" value="1"/>
</dbReference>
<comment type="caution">
    <text evidence="2">The sequence shown here is derived from an EMBL/GenBank/DDBJ whole genome shotgun (WGS) entry which is preliminary data.</text>
</comment>
<protein>
    <submittedName>
        <fullName evidence="2">Osmotically inducible protein OsmC</fullName>
    </submittedName>
</protein>
<dbReference type="Pfam" id="PF02566">
    <property type="entry name" value="OsmC"/>
    <property type="match status" value="1"/>
</dbReference>
<feature type="region of interest" description="Disordered" evidence="1">
    <location>
        <begin position="1"/>
        <end position="22"/>
    </location>
</feature>
<gene>
    <name evidence="2" type="ORF">CLV70_111231</name>
</gene>
<dbReference type="Proteomes" id="UP000239209">
    <property type="component" value="Unassembled WGS sequence"/>
</dbReference>
<dbReference type="InterPro" id="IPR036102">
    <property type="entry name" value="OsmC/Ohrsf"/>
</dbReference>
<organism evidence="2 3">
    <name type="scientific">Pseudosporangium ferrugineum</name>
    <dbReference type="NCBI Taxonomy" id="439699"/>
    <lineage>
        <taxon>Bacteria</taxon>
        <taxon>Bacillati</taxon>
        <taxon>Actinomycetota</taxon>
        <taxon>Actinomycetes</taxon>
        <taxon>Micromonosporales</taxon>
        <taxon>Micromonosporaceae</taxon>
        <taxon>Pseudosporangium</taxon>
    </lineage>
</organism>
<dbReference type="AlphaFoldDB" id="A0A2T0S1F9"/>
<keyword evidence="3" id="KW-1185">Reference proteome</keyword>
<proteinExistence type="predicted"/>
<dbReference type="InterPro" id="IPR003718">
    <property type="entry name" value="OsmC/Ohr_fam"/>
</dbReference>
<dbReference type="Gene3D" id="3.30.300.20">
    <property type="match status" value="1"/>
</dbReference>
<evidence type="ECO:0000256" key="1">
    <source>
        <dbReference type="SAM" id="MobiDB-lite"/>
    </source>
</evidence>